<evidence type="ECO:0000313" key="2">
    <source>
        <dbReference type="EMBL" id="PJZ64254.1"/>
    </source>
</evidence>
<gene>
    <name evidence="2" type="ORF">CH371_19270</name>
</gene>
<feature type="chain" id="PRO_5014605413" description="Lipoprotein" evidence="1">
    <location>
        <begin position="23"/>
        <end position="218"/>
    </location>
</feature>
<dbReference type="Proteomes" id="UP000231912">
    <property type="component" value="Unassembled WGS sequence"/>
</dbReference>
<evidence type="ECO:0000313" key="3">
    <source>
        <dbReference type="Proteomes" id="UP000231912"/>
    </source>
</evidence>
<proteinExistence type="predicted"/>
<dbReference type="AlphaFoldDB" id="A0A2M9Z790"/>
<evidence type="ECO:0000256" key="1">
    <source>
        <dbReference type="SAM" id="SignalP"/>
    </source>
</evidence>
<organism evidence="2 3">
    <name type="scientific">Leptospira wolffii</name>
    <dbReference type="NCBI Taxonomy" id="409998"/>
    <lineage>
        <taxon>Bacteria</taxon>
        <taxon>Pseudomonadati</taxon>
        <taxon>Spirochaetota</taxon>
        <taxon>Spirochaetia</taxon>
        <taxon>Leptospirales</taxon>
        <taxon>Leptospiraceae</taxon>
        <taxon>Leptospira</taxon>
    </lineage>
</organism>
<reference evidence="2 3" key="1">
    <citation type="submission" date="2017-07" db="EMBL/GenBank/DDBJ databases">
        <title>Leptospira spp. isolated from tropical soils.</title>
        <authorList>
            <person name="Thibeaux R."/>
            <person name="Iraola G."/>
            <person name="Ferres I."/>
            <person name="Bierque E."/>
            <person name="Girault D."/>
            <person name="Soupe-Gilbert M.-E."/>
            <person name="Picardeau M."/>
            <person name="Goarant C."/>
        </authorList>
    </citation>
    <scope>NUCLEOTIDE SEQUENCE [LARGE SCALE GENOMIC DNA]</scope>
    <source>
        <strain evidence="2 3">FH2-C-A2</strain>
    </source>
</reference>
<keyword evidence="1" id="KW-0732">Signal</keyword>
<dbReference type="RefSeq" id="WP_016544236.1">
    <property type="nucleotide sequence ID" value="NZ_NPDT01000011.1"/>
</dbReference>
<accession>A0A2M9Z790</accession>
<dbReference type="EMBL" id="NPDT01000011">
    <property type="protein sequence ID" value="PJZ64254.1"/>
    <property type="molecule type" value="Genomic_DNA"/>
</dbReference>
<protein>
    <recommendedName>
        <fullName evidence="4">Lipoprotein</fullName>
    </recommendedName>
</protein>
<feature type="signal peptide" evidence="1">
    <location>
        <begin position="1"/>
        <end position="22"/>
    </location>
</feature>
<name>A0A2M9Z790_9LEPT</name>
<sequence length="218" mass="24306">MKKVLFLFGLGLLAMSSLPFCSTDGLKRIPKVDGYFGKSATDGDILIMGQKEKGFVSLSGNKLGFFLMLPYAEDWTVKENPNESFFITSGTFGMNASVLESPGADTFQQEPYLNALADNIGKKFTLQDRKFLDTSENKVLYYNINVQVGALSVRSDNYWAVVQRPDKSVLKAHVSVVNFNPEKLKILDKYMTVALGHGFKALKPEQTQAIQRDIDKAR</sequence>
<evidence type="ECO:0008006" key="4">
    <source>
        <dbReference type="Google" id="ProtNLM"/>
    </source>
</evidence>
<comment type="caution">
    <text evidence="2">The sequence shown here is derived from an EMBL/GenBank/DDBJ whole genome shotgun (WGS) entry which is preliminary data.</text>
</comment>